<dbReference type="EMBL" id="RKRK01000003">
    <property type="protein sequence ID" value="RPF56618.1"/>
    <property type="molecule type" value="Genomic_DNA"/>
</dbReference>
<sequence>MIRIKRVYETIDSDQYNVLVDGLWPRGIKKSDLHYDLWAKDIAPSSTLRKWFDHDEDKFEAFANQYKEELKENDSETLKVLIEKSRTDDITLLYAARDTQYNHAIVLKSFLDERN</sequence>
<dbReference type="Proteomes" id="UP000277108">
    <property type="component" value="Unassembled WGS sequence"/>
</dbReference>
<dbReference type="RefSeq" id="WP_123807960.1">
    <property type="nucleotide sequence ID" value="NZ_RKRK01000003.1"/>
</dbReference>
<gene>
    <name evidence="1" type="ORF">EDD62_1269</name>
</gene>
<proteinExistence type="predicted"/>
<protein>
    <submittedName>
        <fullName evidence="1">Uncharacterized protein YeaO (DUF488 family)</fullName>
    </submittedName>
</protein>
<comment type="caution">
    <text evidence="1">The sequence shown here is derived from an EMBL/GenBank/DDBJ whole genome shotgun (WGS) entry which is preliminary data.</text>
</comment>
<reference evidence="1 2" key="1">
    <citation type="submission" date="2018-11" db="EMBL/GenBank/DDBJ databases">
        <title>Genomic Encyclopedia of Type Strains, Phase IV (KMG-IV): sequencing the most valuable type-strain genomes for metagenomic binning, comparative biology and taxonomic classification.</title>
        <authorList>
            <person name="Goeker M."/>
        </authorList>
    </citation>
    <scope>NUCLEOTIDE SEQUENCE [LARGE SCALE GENOMIC DNA]</scope>
    <source>
        <strain evidence="1 2">DSM 29158</strain>
    </source>
</reference>
<keyword evidence="2" id="KW-1185">Reference proteome</keyword>
<dbReference type="OrthoDB" id="9790745at2"/>
<dbReference type="AlphaFoldDB" id="A0A3N5C373"/>
<dbReference type="InterPro" id="IPR052552">
    <property type="entry name" value="YeaO-like"/>
</dbReference>
<evidence type="ECO:0000313" key="2">
    <source>
        <dbReference type="Proteomes" id="UP000277108"/>
    </source>
</evidence>
<accession>A0A3N5C373</accession>
<evidence type="ECO:0000313" key="1">
    <source>
        <dbReference type="EMBL" id="RPF56618.1"/>
    </source>
</evidence>
<organism evidence="1 2">
    <name type="scientific">Abyssicoccus albus</name>
    <dbReference type="NCBI Taxonomy" id="1817405"/>
    <lineage>
        <taxon>Bacteria</taxon>
        <taxon>Bacillati</taxon>
        <taxon>Bacillota</taxon>
        <taxon>Bacilli</taxon>
        <taxon>Bacillales</taxon>
        <taxon>Abyssicoccaceae</taxon>
    </lineage>
</organism>
<dbReference type="Pfam" id="PF22752">
    <property type="entry name" value="DUF488-N3i"/>
    <property type="match status" value="1"/>
</dbReference>
<dbReference type="PANTHER" id="PTHR36849:SF1">
    <property type="entry name" value="CYTOPLASMIC PROTEIN"/>
    <property type="match status" value="1"/>
</dbReference>
<name>A0A3N5C373_9BACL</name>
<dbReference type="PANTHER" id="PTHR36849">
    <property type="entry name" value="CYTOPLASMIC PROTEIN-RELATED"/>
    <property type="match status" value="1"/>
</dbReference>